<dbReference type="InterPro" id="IPR036138">
    <property type="entry name" value="PBP_dimer_sf"/>
</dbReference>
<dbReference type="AlphaFoldDB" id="A0A6P1MH22"/>
<dbReference type="InterPro" id="IPR005311">
    <property type="entry name" value="PBP_dimer"/>
</dbReference>
<dbReference type="SUPFAM" id="SSF56519">
    <property type="entry name" value="Penicillin binding protein dimerisation domain"/>
    <property type="match status" value="1"/>
</dbReference>
<dbReference type="GO" id="GO:0008658">
    <property type="term" value="F:penicillin binding"/>
    <property type="evidence" value="ECO:0007669"/>
    <property type="project" value="InterPro"/>
</dbReference>
<dbReference type="InterPro" id="IPR050515">
    <property type="entry name" value="Beta-lactam/transpept"/>
</dbReference>
<proteinExistence type="predicted"/>
<dbReference type="Proteomes" id="UP000463883">
    <property type="component" value="Chromosome"/>
</dbReference>
<evidence type="ECO:0000259" key="2">
    <source>
        <dbReference type="Pfam" id="PF03717"/>
    </source>
</evidence>
<gene>
    <name evidence="3" type="ORF">Ami3637_12080</name>
</gene>
<dbReference type="KEGG" id="amic:Ami3637_12080"/>
<reference evidence="3 4" key="1">
    <citation type="submission" date="2020-01" db="EMBL/GenBank/DDBJ databases">
        <title>Genomic analysis of Aminipila sp. CBA3637.</title>
        <authorList>
            <person name="Kim Y.B."/>
            <person name="Roh S.W."/>
        </authorList>
    </citation>
    <scope>NUCLEOTIDE SEQUENCE [LARGE SCALE GENOMIC DNA]</scope>
    <source>
        <strain evidence="3 4">CBA3637</strain>
    </source>
</reference>
<dbReference type="PANTHER" id="PTHR30627">
    <property type="entry name" value="PEPTIDOGLYCAN D,D-TRANSPEPTIDASE"/>
    <property type="match status" value="1"/>
</dbReference>
<dbReference type="Gene3D" id="3.90.1310.10">
    <property type="entry name" value="Penicillin-binding protein 2a (Domain 2)"/>
    <property type="match status" value="1"/>
</dbReference>
<feature type="domain" description="Penicillin-binding protein dimerisation" evidence="2">
    <location>
        <begin position="55"/>
        <end position="146"/>
    </location>
</feature>
<keyword evidence="1" id="KW-1133">Transmembrane helix</keyword>
<dbReference type="GO" id="GO:0005886">
    <property type="term" value="C:plasma membrane"/>
    <property type="evidence" value="ECO:0007669"/>
    <property type="project" value="TreeGrafter"/>
</dbReference>
<keyword evidence="1" id="KW-0812">Transmembrane</keyword>
<dbReference type="EMBL" id="CP047591">
    <property type="protein sequence ID" value="QHI73041.1"/>
    <property type="molecule type" value="Genomic_DNA"/>
</dbReference>
<dbReference type="GO" id="GO:0071555">
    <property type="term" value="P:cell wall organization"/>
    <property type="evidence" value="ECO:0007669"/>
    <property type="project" value="TreeGrafter"/>
</dbReference>
<evidence type="ECO:0000256" key="1">
    <source>
        <dbReference type="SAM" id="Phobius"/>
    </source>
</evidence>
<evidence type="ECO:0000313" key="4">
    <source>
        <dbReference type="Proteomes" id="UP000463883"/>
    </source>
</evidence>
<keyword evidence="4" id="KW-1185">Reference proteome</keyword>
<keyword evidence="1" id="KW-0472">Membrane</keyword>
<evidence type="ECO:0000313" key="3">
    <source>
        <dbReference type="EMBL" id="QHI73041.1"/>
    </source>
</evidence>
<feature type="transmembrane region" description="Helical" evidence="1">
    <location>
        <begin position="12"/>
        <end position="33"/>
    </location>
</feature>
<organism evidence="3 4">
    <name type="scientific">Aminipila terrae</name>
    <dbReference type="NCBI Taxonomy" id="2697030"/>
    <lineage>
        <taxon>Bacteria</taxon>
        <taxon>Bacillati</taxon>
        <taxon>Bacillota</taxon>
        <taxon>Clostridia</taxon>
        <taxon>Peptostreptococcales</taxon>
        <taxon>Anaerovoracaceae</taxon>
        <taxon>Aminipila</taxon>
    </lineage>
</organism>
<name>A0A6P1MH22_9FIRM</name>
<accession>A0A6P1MH22</accession>
<dbReference type="Pfam" id="PF03717">
    <property type="entry name" value="PBP_dimer"/>
    <property type="match status" value="1"/>
</dbReference>
<sequence length="173" mass="19510">MNNPTPNSVKKRIIIGFLIICLTTVGLSFRVGWVQIVDGGELSKKAIESQTRDVPIPAKRGAIYDRNGKELAVSAVTFSVWARPDKVRYGSKKHTPEENIDKTAEFLAQKLNMKKADVKDIISENKALVKVAKYVQKNVADTIRQEDYLGLKLQRMLNVIILWAVSLRKFLEV</sequence>
<protein>
    <recommendedName>
        <fullName evidence="2">Penicillin-binding protein dimerisation domain-containing protein</fullName>
    </recommendedName>
</protein>